<sequence>MLRLIFDYYLTAAFDEETLLVLVNAIYFKSDWDVKFHEDATIDSPFWVSHSQQIFVKMMRKTSKCRWKMHLKDMEAGLLALDYKGSRMCFVILLPDANDGLSNLEEKLESVDIGELDRDAVSTYVNLFLPKFKLEEELELNSVLQNLGLTDMFKKDTCDLSGISSSSAAYVSQVIHKAFLDVTEEGCEAAAATRICMLYLLSFSLINKY</sequence>
<evidence type="ECO:0000256" key="3">
    <source>
        <dbReference type="ARBA" id="ARBA00022900"/>
    </source>
</evidence>
<name>A0A5N5TEY4_9CRUS</name>
<keyword evidence="2" id="KW-0646">Protease inhibitor</keyword>
<dbReference type="Gene3D" id="3.30.497.10">
    <property type="entry name" value="Antithrombin, subunit I, domain 2"/>
    <property type="match status" value="1"/>
</dbReference>
<comment type="caution">
    <text evidence="6">The sequence shown here is derived from an EMBL/GenBank/DDBJ whole genome shotgun (WGS) entry which is preliminary data.</text>
</comment>
<comment type="similarity">
    <text evidence="1 4">Belongs to the serpin family.</text>
</comment>
<dbReference type="InterPro" id="IPR023796">
    <property type="entry name" value="Serpin_dom"/>
</dbReference>
<dbReference type="InterPro" id="IPR042185">
    <property type="entry name" value="Serpin_sf_2"/>
</dbReference>
<dbReference type="GO" id="GO:0005615">
    <property type="term" value="C:extracellular space"/>
    <property type="evidence" value="ECO:0007669"/>
    <property type="project" value="InterPro"/>
</dbReference>
<dbReference type="Proteomes" id="UP000326759">
    <property type="component" value="Unassembled WGS sequence"/>
</dbReference>
<dbReference type="InterPro" id="IPR042178">
    <property type="entry name" value="Serpin_sf_1"/>
</dbReference>
<dbReference type="GO" id="GO:0004867">
    <property type="term" value="F:serine-type endopeptidase inhibitor activity"/>
    <property type="evidence" value="ECO:0007669"/>
    <property type="project" value="UniProtKB-KW"/>
</dbReference>
<evidence type="ECO:0000313" key="6">
    <source>
        <dbReference type="EMBL" id="KAB7505193.1"/>
    </source>
</evidence>
<dbReference type="OrthoDB" id="6347071at2759"/>
<proteinExistence type="inferred from homology"/>
<evidence type="ECO:0000256" key="1">
    <source>
        <dbReference type="ARBA" id="ARBA00009500"/>
    </source>
</evidence>
<dbReference type="SMART" id="SM00093">
    <property type="entry name" value="SERPIN"/>
    <property type="match status" value="1"/>
</dbReference>
<evidence type="ECO:0000259" key="5">
    <source>
        <dbReference type="SMART" id="SM00093"/>
    </source>
</evidence>
<evidence type="ECO:0000313" key="7">
    <source>
        <dbReference type="Proteomes" id="UP000326759"/>
    </source>
</evidence>
<dbReference type="EMBL" id="SEYY01001632">
    <property type="protein sequence ID" value="KAB7505193.1"/>
    <property type="molecule type" value="Genomic_DNA"/>
</dbReference>
<gene>
    <name evidence="6" type="ORF">Anas_02511</name>
</gene>
<dbReference type="SUPFAM" id="SSF56574">
    <property type="entry name" value="Serpins"/>
    <property type="match status" value="1"/>
</dbReference>
<dbReference type="InterPro" id="IPR036186">
    <property type="entry name" value="Serpin_sf"/>
</dbReference>
<organism evidence="6 7">
    <name type="scientific">Armadillidium nasatum</name>
    <dbReference type="NCBI Taxonomy" id="96803"/>
    <lineage>
        <taxon>Eukaryota</taxon>
        <taxon>Metazoa</taxon>
        <taxon>Ecdysozoa</taxon>
        <taxon>Arthropoda</taxon>
        <taxon>Crustacea</taxon>
        <taxon>Multicrustacea</taxon>
        <taxon>Malacostraca</taxon>
        <taxon>Eumalacostraca</taxon>
        <taxon>Peracarida</taxon>
        <taxon>Isopoda</taxon>
        <taxon>Oniscidea</taxon>
        <taxon>Crinocheta</taxon>
        <taxon>Armadillidiidae</taxon>
        <taxon>Armadillidium</taxon>
    </lineage>
</organism>
<keyword evidence="3" id="KW-0722">Serine protease inhibitor</keyword>
<dbReference type="AlphaFoldDB" id="A0A5N5TEY4"/>
<reference evidence="6 7" key="1">
    <citation type="journal article" date="2019" name="PLoS Biol.">
        <title>Sex chromosomes control vertical transmission of feminizing Wolbachia symbionts in an isopod.</title>
        <authorList>
            <person name="Becking T."/>
            <person name="Chebbi M.A."/>
            <person name="Giraud I."/>
            <person name="Moumen B."/>
            <person name="Laverre T."/>
            <person name="Caubet Y."/>
            <person name="Peccoud J."/>
            <person name="Gilbert C."/>
            <person name="Cordaux R."/>
        </authorList>
    </citation>
    <scope>NUCLEOTIDE SEQUENCE [LARGE SCALE GENOMIC DNA]</scope>
    <source>
        <strain evidence="6">ANa2</strain>
        <tissue evidence="6">Whole body excluding digestive tract and cuticle</tissue>
    </source>
</reference>
<dbReference type="InterPro" id="IPR000215">
    <property type="entry name" value="Serpin_fam"/>
</dbReference>
<evidence type="ECO:0000256" key="4">
    <source>
        <dbReference type="RuleBase" id="RU000411"/>
    </source>
</evidence>
<protein>
    <recommendedName>
        <fullName evidence="5">Serpin domain-containing protein</fullName>
    </recommendedName>
</protein>
<dbReference type="PANTHER" id="PTHR11461">
    <property type="entry name" value="SERINE PROTEASE INHIBITOR, SERPIN"/>
    <property type="match status" value="1"/>
</dbReference>
<dbReference type="Pfam" id="PF00079">
    <property type="entry name" value="Serpin"/>
    <property type="match status" value="1"/>
</dbReference>
<dbReference type="PANTHER" id="PTHR11461:SF211">
    <property type="entry name" value="GH10112P-RELATED"/>
    <property type="match status" value="1"/>
</dbReference>
<dbReference type="Gene3D" id="2.30.39.10">
    <property type="entry name" value="Alpha-1-antitrypsin, domain 1"/>
    <property type="match status" value="1"/>
</dbReference>
<feature type="domain" description="Serpin" evidence="5">
    <location>
        <begin position="1"/>
        <end position="208"/>
    </location>
</feature>
<accession>A0A5N5TEY4</accession>
<evidence type="ECO:0000256" key="2">
    <source>
        <dbReference type="ARBA" id="ARBA00022690"/>
    </source>
</evidence>
<keyword evidence="7" id="KW-1185">Reference proteome</keyword>